<evidence type="ECO:0000313" key="10">
    <source>
        <dbReference type="EMBL" id="TWU70427.1"/>
    </source>
</evidence>
<dbReference type="PROSITE" id="PS50011">
    <property type="entry name" value="PROTEIN_KINASE_DOM"/>
    <property type="match status" value="1"/>
</dbReference>
<evidence type="ECO:0000256" key="5">
    <source>
        <dbReference type="ARBA" id="ARBA00022777"/>
    </source>
</evidence>
<dbReference type="GO" id="GO:0050684">
    <property type="term" value="P:regulation of mRNA processing"/>
    <property type="evidence" value="ECO:0007669"/>
    <property type="project" value="TreeGrafter"/>
</dbReference>
<evidence type="ECO:0000256" key="4">
    <source>
        <dbReference type="ARBA" id="ARBA00022741"/>
    </source>
</evidence>
<comment type="catalytic activity">
    <reaction evidence="7">
        <text>L-threonyl-[protein] + ATP = O-phospho-L-threonyl-[protein] + ADP + H(+)</text>
        <dbReference type="Rhea" id="RHEA:46608"/>
        <dbReference type="Rhea" id="RHEA-COMP:11060"/>
        <dbReference type="Rhea" id="RHEA-COMP:11605"/>
        <dbReference type="ChEBI" id="CHEBI:15378"/>
        <dbReference type="ChEBI" id="CHEBI:30013"/>
        <dbReference type="ChEBI" id="CHEBI:30616"/>
        <dbReference type="ChEBI" id="CHEBI:61977"/>
        <dbReference type="ChEBI" id="CHEBI:456216"/>
        <dbReference type="EC" id="2.7.11.1"/>
    </reaction>
</comment>
<dbReference type="EMBL" id="SBHS01000102">
    <property type="protein sequence ID" value="TWU70427.1"/>
    <property type="molecule type" value="Genomic_DNA"/>
</dbReference>
<dbReference type="PANTHER" id="PTHR47634">
    <property type="entry name" value="PROTEIN KINASE DOMAIN-CONTAINING PROTEIN-RELATED"/>
    <property type="match status" value="1"/>
</dbReference>
<dbReference type="Gene3D" id="3.30.200.20">
    <property type="entry name" value="Phosphorylase Kinase, domain 1"/>
    <property type="match status" value="1"/>
</dbReference>
<sequence length="462" mass="52912">MRPLWSHAGMCAIRATSHLRRPFQRRLYLQCSYTMTDNTSRQSEAVYIPEVDLEDFESYTIGGYHPIVIGDTFQKGRYKIAHKLGFGGYSTIWLTRDNILDRYVSLKVLVASESSKNTEANILRQLQSVDALHPGQRFIPPLLDTFSIEGPNGRHICLVQEAAGCSVAVSKEDSINFMFPTETARSIAAQLIMGVAYLHSRGICHGDLHLRNILFRDPHIGELSPNLLYKSYRLDQAPISRVDGATVEPHAPPYAVYPMHMKMAADKLIDPLITISDYGTSFNLATERSPKLHTPPLFLPPEDFFLEPITLAADVWTLGVSLYEVLGERPLFETFNGDQDDIIADIISTLGQPPARWWDEWENRKEFFKPNGSWIHNLQRIYTPIFRPLHQRMWDMGRGMTPETCEWDVKGGEMQALEKLLRRMLAFEPSERPTAEQLMRSEYMVKWAIPAWERQLERTKNA</sequence>
<reference evidence="11" key="1">
    <citation type="submission" date="2018-12" db="EMBL/GenBank/DDBJ databases">
        <title>The complete genome of Metarhizium rileyi, a key fungal pathogen of Lepidoptera.</title>
        <authorList>
            <person name="Binneck E."/>
            <person name="Lastra C.C.L."/>
            <person name="Sosa-Gomez D.R."/>
        </authorList>
    </citation>
    <scope>NUCLEOTIDE SEQUENCE [LARGE SCALE GENOMIC DNA]</scope>
    <source>
        <strain evidence="11">Cep018-CH2</strain>
    </source>
</reference>
<gene>
    <name evidence="10" type="ORF">ED733_000277</name>
</gene>
<evidence type="ECO:0000256" key="7">
    <source>
        <dbReference type="ARBA" id="ARBA00047899"/>
    </source>
</evidence>
<comment type="catalytic activity">
    <reaction evidence="8">
        <text>L-seryl-[protein] + ATP = O-phospho-L-seryl-[protein] + ADP + H(+)</text>
        <dbReference type="Rhea" id="RHEA:17989"/>
        <dbReference type="Rhea" id="RHEA-COMP:9863"/>
        <dbReference type="Rhea" id="RHEA-COMP:11604"/>
        <dbReference type="ChEBI" id="CHEBI:15378"/>
        <dbReference type="ChEBI" id="CHEBI:29999"/>
        <dbReference type="ChEBI" id="CHEBI:30616"/>
        <dbReference type="ChEBI" id="CHEBI:83421"/>
        <dbReference type="ChEBI" id="CHEBI:456216"/>
        <dbReference type="EC" id="2.7.11.1"/>
    </reaction>
</comment>
<keyword evidence="4" id="KW-0547">Nucleotide-binding</keyword>
<dbReference type="GO" id="GO:0005524">
    <property type="term" value="F:ATP binding"/>
    <property type="evidence" value="ECO:0007669"/>
    <property type="project" value="UniProtKB-KW"/>
</dbReference>
<evidence type="ECO:0000256" key="2">
    <source>
        <dbReference type="ARBA" id="ARBA00022527"/>
    </source>
</evidence>
<dbReference type="EC" id="2.7.11.1" evidence="1"/>
<evidence type="ECO:0000256" key="1">
    <source>
        <dbReference type="ARBA" id="ARBA00012513"/>
    </source>
</evidence>
<dbReference type="SMART" id="SM00220">
    <property type="entry name" value="S_TKc"/>
    <property type="match status" value="1"/>
</dbReference>
<evidence type="ECO:0000256" key="8">
    <source>
        <dbReference type="ARBA" id="ARBA00048679"/>
    </source>
</evidence>
<dbReference type="GO" id="GO:0004674">
    <property type="term" value="F:protein serine/threonine kinase activity"/>
    <property type="evidence" value="ECO:0007669"/>
    <property type="project" value="UniProtKB-KW"/>
</dbReference>
<comment type="caution">
    <text evidence="10">The sequence shown here is derived from an EMBL/GenBank/DDBJ whole genome shotgun (WGS) entry which is preliminary data.</text>
</comment>
<keyword evidence="2" id="KW-0723">Serine/threonine-protein kinase</keyword>
<dbReference type="SUPFAM" id="SSF56112">
    <property type="entry name" value="Protein kinase-like (PK-like)"/>
    <property type="match status" value="1"/>
</dbReference>
<evidence type="ECO:0000259" key="9">
    <source>
        <dbReference type="PROSITE" id="PS50011"/>
    </source>
</evidence>
<dbReference type="PANTHER" id="PTHR47634:SF9">
    <property type="entry name" value="PROTEIN KINASE DOMAIN-CONTAINING PROTEIN-RELATED"/>
    <property type="match status" value="1"/>
</dbReference>
<protein>
    <recommendedName>
        <fullName evidence="1">non-specific serine/threonine protein kinase</fullName>
        <ecNumber evidence="1">2.7.11.1</ecNumber>
    </recommendedName>
</protein>
<dbReference type="InterPro" id="IPR051334">
    <property type="entry name" value="SRPK"/>
</dbReference>
<organism evidence="10 11">
    <name type="scientific">Metarhizium rileyi (strain RCEF 4871)</name>
    <name type="common">Nomuraea rileyi</name>
    <dbReference type="NCBI Taxonomy" id="1649241"/>
    <lineage>
        <taxon>Eukaryota</taxon>
        <taxon>Fungi</taxon>
        <taxon>Dikarya</taxon>
        <taxon>Ascomycota</taxon>
        <taxon>Pezizomycotina</taxon>
        <taxon>Sordariomycetes</taxon>
        <taxon>Hypocreomycetidae</taxon>
        <taxon>Hypocreales</taxon>
        <taxon>Clavicipitaceae</taxon>
        <taxon>Metarhizium</taxon>
    </lineage>
</organism>
<keyword evidence="6" id="KW-0067">ATP-binding</keyword>
<keyword evidence="3" id="KW-0808">Transferase</keyword>
<dbReference type="AlphaFoldDB" id="A0A5C6FZR9"/>
<dbReference type="InterPro" id="IPR000719">
    <property type="entry name" value="Prot_kinase_dom"/>
</dbReference>
<evidence type="ECO:0000313" key="11">
    <source>
        <dbReference type="Proteomes" id="UP000317257"/>
    </source>
</evidence>
<evidence type="ECO:0000256" key="6">
    <source>
        <dbReference type="ARBA" id="ARBA00022840"/>
    </source>
</evidence>
<dbReference type="Gene3D" id="1.10.510.10">
    <property type="entry name" value="Transferase(Phosphotransferase) domain 1"/>
    <property type="match status" value="1"/>
</dbReference>
<evidence type="ECO:0000256" key="3">
    <source>
        <dbReference type="ARBA" id="ARBA00022679"/>
    </source>
</evidence>
<dbReference type="GO" id="GO:0000245">
    <property type="term" value="P:spliceosomal complex assembly"/>
    <property type="evidence" value="ECO:0007669"/>
    <property type="project" value="TreeGrafter"/>
</dbReference>
<feature type="domain" description="Protein kinase" evidence="9">
    <location>
        <begin position="78"/>
        <end position="444"/>
    </location>
</feature>
<keyword evidence="5" id="KW-0418">Kinase</keyword>
<accession>A0A5C6FZR9</accession>
<dbReference type="InterPro" id="IPR011009">
    <property type="entry name" value="Kinase-like_dom_sf"/>
</dbReference>
<dbReference type="Proteomes" id="UP000317257">
    <property type="component" value="Unassembled WGS sequence"/>
</dbReference>
<dbReference type="Pfam" id="PF00069">
    <property type="entry name" value="Pkinase"/>
    <property type="match status" value="2"/>
</dbReference>
<proteinExistence type="predicted"/>
<name>A0A5C6FZR9_METRR</name>